<dbReference type="CDD" id="cd12148">
    <property type="entry name" value="fungal_TF_MHR"/>
    <property type="match status" value="1"/>
</dbReference>
<keyword evidence="4" id="KW-0238">DNA-binding</keyword>
<keyword evidence="2" id="KW-0862">Zinc</keyword>
<dbReference type="SMART" id="SM00066">
    <property type="entry name" value="GAL4"/>
    <property type="match status" value="1"/>
</dbReference>
<gene>
    <name evidence="9" type="primary">OAF1</name>
    <name evidence="9" type="ORF">FIM1_2547</name>
</gene>
<evidence type="ECO:0000256" key="7">
    <source>
        <dbReference type="SAM" id="MobiDB-lite"/>
    </source>
</evidence>
<feature type="region of interest" description="Disordered" evidence="7">
    <location>
        <begin position="87"/>
        <end position="116"/>
    </location>
</feature>
<proteinExistence type="predicted"/>
<dbReference type="Proteomes" id="UP000422736">
    <property type="component" value="Chromosome 4"/>
</dbReference>
<evidence type="ECO:0000256" key="2">
    <source>
        <dbReference type="ARBA" id="ARBA00022833"/>
    </source>
</evidence>
<dbReference type="CDD" id="cd00067">
    <property type="entry name" value="GAL4"/>
    <property type="match status" value="1"/>
</dbReference>
<keyword evidence="3" id="KW-0805">Transcription regulation</keyword>
<evidence type="ECO:0000259" key="8">
    <source>
        <dbReference type="PROSITE" id="PS50048"/>
    </source>
</evidence>
<evidence type="ECO:0000256" key="5">
    <source>
        <dbReference type="ARBA" id="ARBA00023163"/>
    </source>
</evidence>
<dbReference type="Pfam" id="PF00172">
    <property type="entry name" value="Zn_clus"/>
    <property type="match status" value="1"/>
</dbReference>
<dbReference type="PANTHER" id="PTHR31069:SF12">
    <property type="entry name" value="TRANSCRIPTION FACTOR DOMAIN-CONTAINING PROTEIN"/>
    <property type="match status" value="1"/>
</dbReference>
<feature type="compositionally biased region" description="Pro residues" evidence="7">
    <location>
        <begin position="91"/>
        <end position="113"/>
    </location>
</feature>
<keyword evidence="6" id="KW-0539">Nucleus</keyword>
<dbReference type="PROSITE" id="PS00463">
    <property type="entry name" value="ZN2_CY6_FUNGAL_1"/>
    <property type="match status" value="1"/>
</dbReference>
<evidence type="ECO:0000313" key="9">
    <source>
        <dbReference type="EMBL" id="QGN15850.1"/>
    </source>
</evidence>
<name>A0ABX6EWG1_KLUMA</name>
<keyword evidence="5" id="KW-0804">Transcription</keyword>
<dbReference type="Gene3D" id="4.10.240.10">
    <property type="entry name" value="Zn(2)-C6 fungal-type DNA-binding domain"/>
    <property type="match status" value="1"/>
</dbReference>
<evidence type="ECO:0000256" key="4">
    <source>
        <dbReference type="ARBA" id="ARBA00023125"/>
    </source>
</evidence>
<evidence type="ECO:0000256" key="6">
    <source>
        <dbReference type="ARBA" id="ARBA00023242"/>
    </source>
</evidence>
<sequence length="868" mass="98130">MSFSCQNCRKSRRKCDRGKPTCSRCIKYKVDCVYELPPKHKIKQSIWNVDGSRQQGLKNGGGHMEVMAKKTPLSDDQGRRHFVQYTQAVPGPGPGLGPGPGPGQGPGQGPGPSPFDINFLQPGGIRVPGNVQMRMSGSGGGQYSPVGSMTASVSPSCSIPRHASVSSASNYSGRLPLGQAQAPIPVPMNLPGPTTTTTTSPDNLLISTSFADNNVRRRFETSNEFYSHVAKDPFCHFFFASQVLAGPKLIKIDPENSALWFSCIMNARNALQPGMHSTTSFASSSSSSSESHGETNGHGHGHGLGTNPSQNNINSTNNNMDHGNGSTTGGISPNLDNSPDSVLKLINEIVAILPPHQKMRVLLSHFYSNVHGPYPIIDVSQFEHLYHLIVQQRQYHYDLHGTLSFLTELLIVLRLGFLSVCSFYANCDAGNPTLEWTLDGAAITDNHLHCIARSMHYMKNTHQIKLRSLILLRLMLLLDNNDKYDVIGWSDQYICTLINELGLKVKDEDPGMWLFVCWNNLHYMLLCGAVHDQFDESIFQNDSHLLDESQTLEEIISLDDKGKHRLEVKHILNKGYQLFKLIIKNRMLERKLDDEQFIQFKLHENNTIDLFELSQPDYKIPVEPEQEIELLPGVRINISMFNEFNRFKWMYFFKIKKLSNQSLLFYHYEKIQSPLFWDHLLSTIASALDVSKNFSNALRDLRFMKTPSRFVVSHVLDLVTNRTLIVIFGIIIRFLYFRLHCRDQELSALSREILLKLFAILKGIVECSNSFDSGPRTIIMAKNIIQLFNMNKLELCITSYENASKEEMDQYYIKGSEDYAWRSHIQLSPPHNLRTYSKMIMTMNTYQAKEVISILNTYDRDDTLFDGI</sequence>
<feature type="compositionally biased region" description="Polar residues" evidence="7">
    <location>
        <begin position="320"/>
        <end position="334"/>
    </location>
</feature>
<feature type="region of interest" description="Disordered" evidence="7">
    <location>
        <begin position="275"/>
        <end position="334"/>
    </location>
</feature>
<accession>A0ABX6EWG1</accession>
<dbReference type="EMBL" id="CP015057">
    <property type="protein sequence ID" value="QGN15850.1"/>
    <property type="molecule type" value="Genomic_DNA"/>
</dbReference>
<reference evidence="9 10" key="1">
    <citation type="submission" date="2016-03" db="EMBL/GenBank/DDBJ databases">
        <title>How can Kluyveromyces marxianus grow so fast - potential evolutionary course in Saccharomyces Complex revealed by comparative genomics.</title>
        <authorList>
            <person name="Mo W."/>
            <person name="Lu W."/>
            <person name="Yang X."/>
            <person name="Qi J."/>
            <person name="Lv H."/>
        </authorList>
    </citation>
    <scope>NUCLEOTIDE SEQUENCE [LARGE SCALE GENOMIC DNA]</scope>
    <source>
        <strain evidence="9 10">FIM1</strain>
    </source>
</reference>
<protein>
    <submittedName>
        <fullName evidence="9">Protein OAF1</fullName>
    </submittedName>
</protein>
<evidence type="ECO:0000256" key="1">
    <source>
        <dbReference type="ARBA" id="ARBA00022723"/>
    </source>
</evidence>
<keyword evidence="10" id="KW-1185">Reference proteome</keyword>
<evidence type="ECO:0000313" key="10">
    <source>
        <dbReference type="Proteomes" id="UP000422736"/>
    </source>
</evidence>
<dbReference type="PROSITE" id="PS50048">
    <property type="entry name" value="ZN2_CY6_FUNGAL_2"/>
    <property type="match status" value="1"/>
</dbReference>
<feature type="compositionally biased region" description="Low complexity" evidence="7">
    <location>
        <begin position="275"/>
        <end position="290"/>
    </location>
</feature>
<dbReference type="InterPro" id="IPR050675">
    <property type="entry name" value="OAF3"/>
</dbReference>
<evidence type="ECO:0000256" key="3">
    <source>
        <dbReference type="ARBA" id="ARBA00023015"/>
    </source>
</evidence>
<dbReference type="PANTHER" id="PTHR31069">
    <property type="entry name" value="OLEATE-ACTIVATED TRANSCRIPTION FACTOR 1-RELATED"/>
    <property type="match status" value="1"/>
</dbReference>
<keyword evidence="1" id="KW-0479">Metal-binding</keyword>
<dbReference type="SUPFAM" id="SSF57701">
    <property type="entry name" value="Zn2/Cys6 DNA-binding domain"/>
    <property type="match status" value="1"/>
</dbReference>
<organism evidence="9 10">
    <name type="scientific">Kluyveromyces marxianus</name>
    <name type="common">Yeast</name>
    <name type="synonym">Candida kefyr</name>
    <dbReference type="NCBI Taxonomy" id="4911"/>
    <lineage>
        <taxon>Eukaryota</taxon>
        <taxon>Fungi</taxon>
        <taxon>Dikarya</taxon>
        <taxon>Ascomycota</taxon>
        <taxon>Saccharomycotina</taxon>
        <taxon>Saccharomycetes</taxon>
        <taxon>Saccharomycetales</taxon>
        <taxon>Saccharomycetaceae</taxon>
        <taxon>Kluyveromyces</taxon>
    </lineage>
</organism>
<feature type="domain" description="Zn(2)-C6 fungal-type" evidence="8">
    <location>
        <begin position="4"/>
        <end position="34"/>
    </location>
</feature>
<feature type="compositionally biased region" description="Low complexity" evidence="7">
    <location>
        <begin position="305"/>
        <end position="319"/>
    </location>
</feature>
<dbReference type="InterPro" id="IPR001138">
    <property type="entry name" value="Zn2Cys6_DnaBD"/>
</dbReference>
<dbReference type="InterPro" id="IPR036864">
    <property type="entry name" value="Zn2-C6_fun-type_DNA-bd_sf"/>
</dbReference>